<name>A0A562J9H0_9FIRM</name>
<dbReference type="InterPro" id="IPR035168">
    <property type="entry name" value="DUF5317"/>
</dbReference>
<evidence type="ECO:0000313" key="2">
    <source>
        <dbReference type="EMBL" id="TWH79730.1"/>
    </source>
</evidence>
<comment type="caution">
    <text evidence="2">The sequence shown here is derived from an EMBL/GenBank/DDBJ whole genome shotgun (WGS) entry which is preliminary data.</text>
</comment>
<evidence type="ECO:0000256" key="1">
    <source>
        <dbReference type="SAM" id="Phobius"/>
    </source>
</evidence>
<organism evidence="2 3">
    <name type="scientific">Sedimentibacter saalensis</name>
    <dbReference type="NCBI Taxonomy" id="130788"/>
    <lineage>
        <taxon>Bacteria</taxon>
        <taxon>Bacillati</taxon>
        <taxon>Bacillota</taxon>
        <taxon>Tissierellia</taxon>
        <taxon>Sedimentibacter</taxon>
    </lineage>
</organism>
<dbReference type="Proteomes" id="UP000315343">
    <property type="component" value="Unassembled WGS sequence"/>
</dbReference>
<keyword evidence="3" id="KW-1185">Reference proteome</keyword>
<reference evidence="2 3" key="1">
    <citation type="submission" date="2019-07" db="EMBL/GenBank/DDBJ databases">
        <title>Genomic Encyclopedia of Type Strains, Phase I: the one thousand microbial genomes (KMG-I) project.</title>
        <authorList>
            <person name="Kyrpides N."/>
        </authorList>
    </citation>
    <scope>NUCLEOTIDE SEQUENCE [LARGE SCALE GENOMIC DNA]</scope>
    <source>
        <strain evidence="2 3">DSM 13558</strain>
    </source>
</reference>
<dbReference type="Pfam" id="PF17248">
    <property type="entry name" value="DUF5317"/>
    <property type="match status" value="1"/>
</dbReference>
<accession>A0A562J9H0</accession>
<sequence>MISEIILISILSILIAILILIATKKSPDITNRNFEIKGYKLLILTAVIEITAQFLFKRFPSSSLLRYLSLSWLIYFAIFYVAAINIKKSYMMLFFIGTLLNFIAIASNGFKMPVFVSDVLGDVEAKRLYLQTGQDLIHSLLTDKTKFKFLCDIITIPSPYPFSKTISVGDVFLLAGVFAFWQDLLEGKKSRKIVK</sequence>
<evidence type="ECO:0000313" key="3">
    <source>
        <dbReference type="Proteomes" id="UP000315343"/>
    </source>
</evidence>
<dbReference type="AlphaFoldDB" id="A0A562J9H0"/>
<feature type="transmembrane region" description="Helical" evidence="1">
    <location>
        <begin position="65"/>
        <end position="83"/>
    </location>
</feature>
<keyword evidence="1" id="KW-0812">Transmembrane</keyword>
<evidence type="ECO:0008006" key="4">
    <source>
        <dbReference type="Google" id="ProtNLM"/>
    </source>
</evidence>
<proteinExistence type="predicted"/>
<dbReference type="RefSeq" id="WP_145082968.1">
    <property type="nucleotide sequence ID" value="NZ_VLKH01000005.1"/>
</dbReference>
<feature type="transmembrane region" description="Helical" evidence="1">
    <location>
        <begin position="166"/>
        <end position="185"/>
    </location>
</feature>
<dbReference type="OrthoDB" id="37447at2"/>
<dbReference type="EMBL" id="VLKH01000005">
    <property type="protein sequence ID" value="TWH79730.1"/>
    <property type="molecule type" value="Genomic_DNA"/>
</dbReference>
<gene>
    <name evidence="2" type="ORF">LY60_02047</name>
</gene>
<feature type="transmembrane region" description="Helical" evidence="1">
    <location>
        <begin position="6"/>
        <end position="23"/>
    </location>
</feature>
<keyword evidence="1" id="KW-1133">Transmembrane helix</keyword>
<protein>
    <recommendedName>
        <fullName evidence="4">DUF5317 domain-containing protein</fullName>
    </recommendedName>
</protein>
<keyword evidence="1" id="KW-0472">Membrane</keyword>
<feature type="transmembrane region" description="Helical" evidence="1">
    <location>
        <begin position="90"/>
        <end position="110"/>
    </location>
</feature>